<dbReference type="GO" id="GO:0006139">
    <property type="term" value="P:nucleobase-containing compound metabolic process"/>
    <property type="evidence" value="ECO:0007669"/>
    <property type="project" value="InterPro"/>
</dbReference>
<dbReference type="Pfam" id="PF00406">
    <property type="entry name" value="ADK"/>
    <property type="match status" value="2"/>
</dbReference>
<dbReference type="SUPFAM" id="SSF52540">
    <property type="entry name" value="P-loop containing nucleoside triphosphate hydrolases"/>
    <property type="match status" value="2"/>
</dbReference>
<evidence type="ECO:0000313" key="7">
    <source>
        <dbReference type="RefSeq" id="XP_011503420.1"/>
    </source>
</evidence>
<dbReference type="CDD" id="cd01428">
    <property type="entry name" value="ADK"/>
    <property type="match status" value="1"/>
</dbReference>
<feature type="region of interest" description="Disordered" evidence="5">
    <location>
        <begin position="1"/>
        <end position="23"/>
    </location>
</feature>
<dbReference type="Proteomes" id="UP000695007">
    <property type="component" value="Unplaced"/>
</dbReference>
<protein>
    <submittedName>
        <fullName evidence="7">Adenylate kinase isoenzyme 5</fullName>
    </submittedName>
</protein>
<evidence type="ECO:0000256" key="2">
    <source>
        <dbReference type="ARBA" id="ARBA00022741"/>
    </source>
</evidence>
<dbReference type="InterPro" id="IPR027417">
    <property type="entry name" value="P-loop_NTPase"/>
</dbReference>
<name>A0AAJ6YSH0_9HYME</name>
<keyword evidence="2" id="KW-0547">Nucleotide-binding</keyword>
<proteinExistence type="inferred from homology"/>
<dbReference type="InterPro" id="IPR033690">
    <property type="entry name" value="Adenylat_kinase_CS"/>
</dbReference>
<keyword evidence="3 4" id="KW-0418">Kinase</keyword>
<dbReference type="KEGG" id="csol:105366619"/>
<dbReference type="GO" id="GO:0005524">
    <property type="term" value="F:ATP binding"/>
    <property type="evidence" value="ECO:0007669"/>
    <property type="project" value="InterPro"/>
</dbReference>
<comment type="similarity">
    <text evidence="4">Belongs to the adenylate kinase family.</text>
</comment>
<accession>A0AAJ6YSH0</accession>
<evidence type="ECO:0000256" key="4">
    <source>
        <dbReference type="RuleBase" id="RU003330"/>
    </source>
</evidence>
<sequence length="594" mass="66181">MGICLDTDQQDRSKGFEESGAQNTEKWRRQVGILATPPGGSFPTQNAGPVRFEPPSVPVIFVLGGPGSGKVTHCDNFTQEKKGLVHINMTDLLQQYALGNDMKDFGLLSSKTVTEVLMLEMKMSLGAKTFLVSGYPRNMRDVVEYSEKIQIVNGVILVAWEQEVLQRQIDYGAQLGQVIIELARIELENFYKNVIPVAEYFDQSEMLLVVNGQRIPSEVYVDFRQSVLRILGLADETVSPKRHVSSSIEAEVSVERGQDEYKENIARKNAKIMAAPNSLSSTRVEDEIAPTKSADLQKKMPPPIVWVLGGPGSNKAMVCSEAVRKMTNWIHLSISSHLITMSTGDAKIRESLKSGELVSSDIVIKLVEQQIRDNRKSSGIVIDGFPRDLKQAREFQNKFRVKPHMLLLDVSRLQPERGRPYDETEAFARRLELFGELALPLLKSLDAEGRLSIVDGETELPADRQQFASALLELMRRAARNEDEPNRISVIETTDDATHAATWKTPNGMAKVIDSEPTDGGMQLLKNGILPGYRQRPKQSETRQLLQNGISSRMVNGFLGTNNRIAPAFFVDPLRRTYNAAQSARDAPPTNLHI</sequence>
<organism evidence="6 7">
    <name type="scientific">Ceratosolen solmsi marchali</name>
    <dbReference type="NCBI Taxonomy" id="326594"/>
    <lineage>
        <taxon>Eukaryota</taxon>
        <taxon>Metazoa</taxon>
        <taxon>Ecdysozoa</taxon>
        <taxon>Arthropoda</taxon>
        <taxon>Hexapoda</taxon>
        <taxon>Insecta</taxon>
        <taxon>Pterygota</taxon>
        <taxon>Neoptera</taxon>
        <taxon>Endopterygota</taxon>
        <taxon>Hymenoptera</taxon>
        <taxon>Apocrita</taxon>
        <taxon>Proctotrupomorpha</taxon>
        <taxon>Chalcidoidea</taxon>
        <taxon>Agaonidae</taxon>
        <taxon>Agaoninae</taxon>
        <taxon>Ceratosolen</taxon>
    </lineage>
</organism>
<dbReference type="GO" id="GO:0019205">
    <property type="term" value="F:nucleobase-containing compound kinase activity"/>
    <property type="evidence" value="ECO:0007669"/>
    <property type="project" value="InterPro"/>
</dbReference>
<keyword evidence="1 4" id="KW-0808">Transferase</keyword>
<reference evidence="7" key="1">
    <citation type="submission" date="2025-08" db="UniProtKB">
        <authorList>
            <consortium name="RefSeq"/>
        </authorList>
    </citation>
    <scope>IDENTIFICATION</scope>
</reference>
<dbReference type="RefSeq" id="XP_011503420.1">
    <property type="nucleotide sequence ID" value="XM_011505118.1"/>
</dbReference>
<dbReference type="PRINTS" id="PR00094">
    <property type="entry name" value="ADENYLTKNASE"/>
</dbReference>
<evidence type="ECO:0000256" key="3">
    <source>
        <dbReference type="ARBA" id="ARBA00022777"/>
    </source>
</evidence>
<evidence type="ECO:0000256" key="5">
    <source>
        <dbReference type="SAM" id="MobiDB-lite"/>
    </source>
</evidence>
<dbReference type="Gene3D" id="3.40.50.300">
    <property type="entry name" value="P-loop containing nucleotide triphosphate hydrolases"/>
    <property type="match status" value="2"/>
</dbReference>
<dbReference type="PROSITE" id="PS00113">
    <property type="entry name" value="ADENYLATE_KINASE"/>
    <property type="match status" value="1"/>
</dbReference>
<dbReference type="GeneID" id="105366619"/>
<dbReference type="InterPro" id="IPR000850">
    <property type="entry name" value="Adenylat/UMP-CMP_kin"/>
</dbReference>
<gene>
    <name evidence="7" type="primary">LOC105366619</name>
</gene>
<evidence type="ECO:0000256" key="1">
    <source>
        <dbReference type="ARBA" id="ARBA00022679"/>
    </source>
</evidence>
<keyword evidence="6" id="KW-1185">Reference proteome</keyword>
<dbReference type="AlphaFoldDB" id="A0AAJ6YSH0"/>
<evidence type="ECO:0000313" key="6">
    <source>
        <dbReference type="Proteomes" id="UP000695007"/>
    </source>
</evidence>
<dbReference type="PANTHER" id="PTHR23359">
    <property type="entry name" value="NUCLEOTIDE KINASE"/>
    <property type="match status" value="1"/>
</dbReference>